<dbReference type="VEuPathDB" id="TriTrypDB:LpyrH10_03_0370"/>
<feature type="compositionally biased region" description="Basic and acidic residues" evidence="1">
    <location>
        <begin position="664"/>
        <end position="679"/>
    </location>
</feature>
<dbReference type="OrthoDB" id="552194at2759"/>
<dbReference type="Gene3D" id="2.60.200.20">
    <property type="match status" value="1"/>
</dbReference>
<dbReference type="Proteomes" id="UP000037923">
    <property type="component" value="Unassembled WGS sequence"/>
</dbReference>
<proteinExistence type="predicted"/>
<dbReference type="RefSeq" id="XP_015662052.1">
    <property type="nucleotide sequence ID" value="XM_015798574.1"/>
</dbReference>
<dbReference type="GeneID" id="26902181"/>
<feature type="compositionally biased region" description="Low complexity" evidence="1">
    <location>
        <begin position="854"/>
        <end position="873"/>
    </location>
</feature>
<organism evidence="2 3">
    <name type="scientific">Leptomonas pyrrhocoris</name>
    <name type="common">Firebug parasite</name>
    <dbReference type="NCBI Taxonomy" id="157538"/>
    <lineage>
        <taxon>Eukaryota</taxon>
        <taxon>Discoba</taxon>
        <taxon>Euglenozoa</taxon>
        <taxon>Kinetoplastea</taxon>
        <taxon>Metakinetoplastina</taxon>
        <taxon>Trypanosomatida</taxon>
        <taxon>Trypanosomatidae</taxon>
        <taxon>Leishmaniinae</taxon>
        <taxon>Leptomonas</taxon>
    </lineage>
</organism>
<feature type="compositionally biased region" description="Low complexity" evidence="1">
    <location>
        <begin position="286"/>
        <end position="306"/>
    </location>
</feature>
<feature type="compositionally biased region" description="Polar residues" evidence="1">
    <location>
        <begin position="235"/>
        <end position="256"/>
    </location>
</feature>
<dbReference type="GO" id="GO:0003684">
    <property type="term" value="F:damaged DNA binding"/>
    <property type="evidence" value="ECO:0007669"/>
    <property type="project" value="TreeGrafter"/>
</dbReference>
<dbReference type="EMBL" id="LGTL01000003">
    <property type="protein sequence ID" value="KPA83613.1"/>
    <property type="molecule type" value="Genomic_DNA"/>
</dbReference>
<accession>A0A0M9G6S4</accession>
<evidence type="ECO:0000313" key="3">
    <source>
        <dbReference type="Proteomes" id="UP000037923"/>
    </source>
</evidence>
<feature type="compositionally biased region" description="Low complexity" evidence="1">
    <location>
        <begin position="125"/>
        <end position="135"/>
    </location>
</feature>
<evidence type="ECO:0000256" key="1">
    <source>
        <dbReference type="SAM" id="MobiDB-lite"/>
    </source>
</evidence>
<gene>
    <name evidence="2" type="ORF">ABB37_01886</name>
</gene>
<comment type="caution">
    <text evidence="2">The sequence shown here is derived from an EMBL/GenBank/DDBJ whole genome shotgun (WGS) entry which is preliminary data.</text>
</comment>
<evidence type="ECO:0000313" key="2">
    <source>
        <dbReference type="EMBL" id="KPA83613.1"/>
    </source>
</evidence>
<dbReference type="SUPFAM" id="SSF49879">
    <property type="entry name" value="SMAD/FHA domain"/>
    <property type="match status" value="1"/>
</dbReference>
<feature type="compositionally biased region" description="Pro residues" evidence="1">
    <location>
        <begin position="220"/>
        <end position="230"/>
    </location>
</feature>
<evidence type="ECO:0008006" key="4">
    <source>
        <dbReference type="Google" id="ProtNLM"/>
    </source>
</evidence>
<dbReference type="GO" id="GO:0000724">
    <property type="term" value="P:double-strand break repair via homologous recombination"/>
    <property type="evidence" value="ECO:0007669"/>
    <property type="project" value="TreeGrafter"/>
</dbReference>
<feature type="compositionally biased region" description="Polar residues" evidence="1">
    <location>
        <begin position="69"/>
        <end position="79"/>
    </location>
</feature>
<dbReference type="GO" id="GO:0007095">
    <property type="term" value="P:mitotic G2 DNA damage checkpoint signaling"/>
    <property type="evidence" value="ECO:0007669"/>
    <property type="project" value="InterPro"/>
</dbReference>
<dbReference type="OMA" id="RTHLTIT"/>
<dbReference type="PANTHER" id="PTHR12162:SF0">
    <property type="entry name" value="NIBRIN"/>
    <property type="match status" value="1"/>
</dbReference>
<name>A0A0M9G6S4_LEPPY</name>
<keyword evidence="3" id="KW-1185">Reference proteome</keyword>
<reference evidence="2 3" key="1">
    <citation type="submission" date="2015-07" db="EMBL/GenBank/DDBJ databases">
        <title>High-quality genome of monoxenous trypanosomatid Leptomonas pyrrhocoris.</title>
        <authorList>
            <person name="Flegontov P."/>
            <person name="Butenko A."/>
            <person name="Firsov S."/>
            <person name="Vlcek C."/>
            <person name="Logacheva M.D."/>
            <person name="Field M."/>
            <person name="Filatov D."/>
            <person name="Flegontova O."/>
            <person name="Gerasimov E."/>
            <person name="Jackson A.P."/>
            <person name="Kelly S."/>
            <person name="Opperdoes F."/>
            <person name="O'Reilly A."/>
            <person name="Votypka J."/>
            <person name="Yurchenko V."/>
            <person name="Lukes J."/>
        </authorList>
    </citation>
    <scope>NUCLEOTIDE SEQUENCE [LARGE SCALE GENOMIC DNA]</scope>
    <source>
        <strain evidence="2">H10</strain>
    </source>
</reference>
<protein>
    <recommendedName>
        <fullName evidence="4">FHA domain-containing protein</fullName>
    </recommendedName>
</protein>
<dbReference type="InterPro" id="IPR008984">
    <property type="entry name" value="SMAD_FHA_dom_sf"/>
</dbReference>
<feature type="region of interest" description="Disordered" evidence="1">
    <location>
        <begin position="125"/>
        <end position="150"/>
    </location>
</feature>
<dbReference type="PANTHER" id="PTHR12162">
    <property type="entry name" value="NIBRIN-RELATED"/>
    <property type="match status" value="1"/>
</dbReference>
<feature type="region of interest" description="Disordered" evidence="1">
    <location>
        <begin position="216"/>
        <end position="309"/>
    </location>
</feature>
<feature type="region of interest" description="Disordered" evidence="1">
    <location>
        <begin position="602"/>
        <end position="679"/>
    </location>
</feature>
<dbReference type="AlphaFoldDB" id="A0A0M9G6S4"/>
<dbReference type="InterPro" id="IPR040227">
    <property type="entry name" value="Nibrin-rel"/>
</dbReference>
<feature type="region of interest" description="Disordered" evidence="1">
    <location>
        <begin position="834"/>
        <end position="873"/>
    </location>
</feature>
<feature type="region of interest" description="Disordered" evidence="1">
    <location>
        <begin position="47"/>
        <end position="79"/>
    </location>
</feature>
<feature type="compositionally biased region" description="Basic residues" evidence="1">
    <location>
        <begin position="834"/>
        <end position="847"/>
    </location>
</feature>
<dbReference type="CDD" id="cd22667">
    <property type="entry name" value="FHA_NBN"/>
    <property type="match status" value="1"/>
</dbReference>
<dbReference type="GO" id="GO:0030870">
    <property type="term" value="C:Mre11 complex"/>
    <property type="evidence" value="ECO:0007669"/>
    <property type="project" value="InterPro"/>
</dbReference>
<sequence length="918" mass="97021">MWVIFFHDTPHFWLIGGETYRVGKKDCHVVILDDRSISRVHLTLHVGLPPLDGGPSEEERRDRSPSSTPQPITLTDSSTYGTAVAAAMEDVEEDEETQDSNALHGTTAALDTGIVGLRYAPSAVARGRSGSASHRSGSDKKTNVPPALQLTKGVPYDVPVHRASWRRFTIQLGHHGAALRLTWVDVAVLCEDIEDEMQTKLAHALRSCGVRREEIAADPSLPPPPLPPSSPHGTAENSSAVPQQQPLSRNTLSERSATGGEGVPMGARPLPAVLGGSGVLSLSQRTSVPATPSGSGPSPAGPSHPTQAFTVGMASTTTTAASCYNHVDFLVTSTVQPSTAVVGMLCRAVPIVSPTFFTAIRDRVSPQLPLPDPRRFTPPLSTWWRDLIQNARQASLEGVKAAAATSGSGSHTADTSATVSPSVSSVMVADPPVPTTTAGSTVQQAQLSAYFAPNPQRRELFRGMTFVVVQRVLYEEVMTYLDCTGATVVWEGALGDWVTPSSDGSAALSFSSQSFQEMQSFFARHQRHVVLYNETAEMPFALCLPVLQHALGLCSVEYGLLIESIVLVRAPPPLLLADYPDHARLPQTVEEVRARVRLALGEASSAHDSDTQDSEWNAGAQDEDTATTGRRTDAQPLFPDVAADTADGPPALHKGGQSGNDGLLRSEAHPHKRPRREDADGWVTLGKSAAVAAAATPHSGVAVPSGLKEREEGATGTARTVDVHFSPYALPPYPCFADTTAATTASTSANPAEQRKAFVKQALPPAEPLVELEEHRARRQLAASMLVARVPTVDADTVVPDQVVMGSSGSALQSREAALANAAFNTFDTVVHHASNRRRGTAARRGRGGGGASGSARTRSAPQTTAALSSSTAARPFVAATPAAVVDVDDVGHEVTEVGPRESTASSAFHIFDIDGIF</sequence>